<feature type="compositionally biased region" description="Basic and acidic residues" evidence="4">
    <location>
        <begin position="13"/>
        <end position="29"/>
    </location>
</feature>
<name>A0A9D5BD81_PEA</name>
<evidence type="ECO:0000256" key="3">
    <source>
        <dbReference type="ARBA" id="ARBA00023242"/>
    </source>
</evidence>
<dbReference type="AlphaFoldDB" id="A0A9D5BD81"/>
<dbReference type="PANTHER" id="PTHR13375:SF3">
    <property type="entry name" value="THO COMPLEX SUBUNIT 5 HOMOLOG"/>
    <property type="match status" value="1"/>
</dbReference>
<dbReference type="GO" id="GO:0006406">
    <property type="term" value="P:mRNA export from nucleus"/>
    <property type="evidence" value="ECO:0007669"/>
    <property type="project" value="TreeGrafter"/>
</dbReference>
<dbReference type="InterPro" id="IPR019163">
    <property type="entry name" value="THO_Thoc5"/>
</dbReference>
<dbReference type="EMBL" id="JAMSHJ010000002">
    <property type="protein sequence ID" value="KAI5439416.1"/>
    <property type="molecule type" value="Genomic_DNA"/>
</dbReference>
<accession>A0A9D5BD81</accession>
<organism evidence="5 6">
    <name type="scientific">Pisum sativum</name>
    <name type="common">Garden pea</name>
    <name type="synonym">Lathyrus oleraceus</name>
    <dbReference type="NCBI Taxonomy" id="3888"/>
    <lineage>
        <taxon>Eukaryota</taxon>
        <taxon>Viridiplantae</taxon>
        <taxon>Streptophyta</taxon>
        <taxon>Embryophyta</taxon>
        <taxon>Tracheophyta</taxon>
        <taxon>Spermatophyta</taxon>
        <taxon>Magnoliopsida</taxon>
        <taxon>eudicotyledons</taxon>
        <taxon>Gunneridae</taxon>
        <taxon>Pentapetalae</taxon>
        <taxon>rosids</taxon>
        <taxon>fabids</taxon>
        <taxon>Fabales</taxon>
        <taxon>Fabaceae</taxon>
        <taxon>Papilionoideae</taxon>
        <taxon>50 kb inversion clade</taxon>
        <taxon>NPAAA clade</taxon>
        <taxon>Hologalegina</taxon>
        <taxon>IRL clade</taxon>
        <taxon>Fabeae</taxon>
        <taxon>Lathyrus</taxon>
    </lineage>
</organism>
<keyword evidence="6" id="KW-1185">Reference proteome</keyword>
<gene>
    <name evidence="5" type="ORF">KIW84_024987</name>
</gene>
<sequence>MKGAQALARKQAHKETDISTVAERSKLEDDVPDDEEDGQRRRKRPKRSAKFFIQDVITFNAQKTSRPYNWAQHLAGIDFLPEVSPLLPTENNEAARSQDVIFGLSL</sequence>
<keyword evidence="3" id="KW-0539">Nucleus</keyword>
<evidence type="ECO:0000256" key="1">
    <source>
        <dbReference type="ARBA" id="ARBA00004123"/>
    </source>
</evidence>
<comment type="caution">
    <text evidence="5">The sequence shown here is derived from an EMBL/GenBank/DDBJ whole genome shotgun (WGS) entry which is preliminary data.</text>
</comment>
<feature type="region of interest" description="Disordered" evidence="4">
    <location>
        <begin position="1"/>
        <end position="47"/>
    </location>
</feature>
<reference evidence="5 6" key="1">
    <citation type="journal article" date="2022" name="Nat. Genet.">
        <title>Improved pea reference genome and pan-genome highlight genomic features and evolutionary characteristics.</title>
        <authorList>
            <person name="Yang T."/>
            <person name="Liu R."/>
            <person name="Luo Y."/>
            <person name="Hu S."/>
            <person name="Wang D."/>
            <person name="Wang C."/>
            <person name="Pandey M.K."/>
            <person name="Ge S."/>
            <person name="Xu Q."/>
            <person name="Li N."/>
            <person name="Li G."/>
            <person name="Huang Y."/>
            <person name="Saxena R.K."/>
            <person name="Ji Y."/>
            <person name="Li M."/>
            <person name="Yan X."/>
            <person name="He Y."/>
            <person name="Liu Y."/>
            <person name="Wang X."/>
            <person name="Xiang C."/>
            <person name="Varshney R.K."/>
            <person name="Ding H."/>
            <person name="Gao S."/>
            <person name="Zong X."/>
        </authorList>
    </citation>
    <scope>NUCLEOTIDE SEQUENCE [LARGE SCALE GENOMIC DNA]</scope>
    <source>
        <strain evidence="5 6">cv. Zhongwan 6</strain>
    </source>
</reference>
<dbReference type="PANTHER" id="PTHR13375">
    <property type="entry name" value="FMS INTERACTING PROTEIN"/>
    <property type="match status" value="1"/>
</dbReference>
<comment type="subcellular location">
    <subcellularLocation>
        <location evidence="1">Nucleus</location>
    </subcellularLocation>
</comment>
<evidence type="ECO:0000313" key="5">
    <source>
        <dbReference type="EMBL" id="KAI5439416.1"/>
    </source>
</evidence>
<evidence type="ECO:0000256" key="4">
    <source>
        <dbReference type="SAM" id="MobiDB-lite"/>
    </source>
</evidence>
<comment type="similarity">
    <text evidence="2">Belongs to the THOC5 family.</text>
</comment>
<evidence type="ECO:0000256" key="2">
    <source>
        <dbReference type="ARBA" id="ARBA00008044"/>
    </source>
</evidence>
<dbReference type="Proteomes" id="UP001058974">
    <property type="component" value="Chromosome 2"/>
</dbReference>
<dbReference type="GO" id="GO:0000445">
    <property type="term" value="C:THO complex part of transcription export complex"/>
    <property type="evidence" value="ECO:0007669"/>
    <property type="project" value="TreeGrafter"/>
</dbReference>
<evidence type="ECO:0000313" key="6">
    <source>
        <dbReference type="Proteomes" id="UP001058974"/>
    </source>
</evidence>
<protein>
    <submittedName>
        <fullName evidence="5">Uncharacterized protein</fullName>
    </submittedName>
</protein>
<dbReference type="Gramene" id="Psat02G0498700-T1">
    <property type="protein sequence ID" value="KAI5439416.1"/>
    <property type="gene ID" value="KIW84_024987"/>
</dbReference>
<proteinExistence type="inferred from homology"/>
<dbReference type="GO" id="GO:0003729">
    <property type="term" value="F:mRNA binding"/>
    <property type="evidence" value="ECO:0007669"/>
    <property type="project" value="TreeGrafter"/>
</dbReference>